<evidence type="ECO:0000313" key="2">
    <source>
        <dbReference type="EMBL" id="KAK7073354.1"/>
    </source>
</evidence>
<dbReference type="PANTHER" id="PTHR15857">
    <property type="entry name" value="COMM DOMAIN CONTAINING PROTEIN 2"/>
    <property type="match status" value="1"/>
</dbReference>
<gene>
    <name evidence="2" type="ORF">SK128_014303</name>
</gene>
<dbReference type="PROSITE" id="PS51269">
    <property type="entry name" value="COMM"/>
    <property type="match status" value="1"/>
</dbReference>
<dbReference type="Proteomes" id="UP001381693">
    <property type="component" value="Unassembled WGS sequence"/>
</dbReference>
<evidence type="ECO:0000313" key="3">
    <source>
        <dbReference type="Proteomes" id="UP001381693"/>
    </source>
</evidence>
<proteinExistence type="predicted"/>
<dbReference type="PANTHER" id="PTHR15857:SF0">
    <property type="entry name" value="COMM DOMAIN-CONTAINING PROTEIN 2"/>
    <property type="match status" value="1"/>
</dbReference>
<keyword evidence="3" id="KW-1185">Reference proteome</keyword>
<dbReference type="InterPro" id="IPR037354">
    <property type="entry name" value="Commd2"/>
</dbReference>
<reference evidence="2 3" key="1">
    <citation type="submission" date="2023-11" db="EMBL/GenBank/DDBJ databases">
        <title>Halocaridina rubra genome assembly.</title>
        <authorList>
            <person name="Smith C."/>
        </authorList>
    </citation>
    <scope>NUCLEOTIDE SEQUENCE [LARGE SCALE GENOMIC DNA]</scope>
    <source>
        <strain evidence="2">EP-1</strain>
        <tissue evidence="2">Whole</tissue>
    </source>
</reference>
<sequence>MSLIVTEEHRNHMNLLLSQETPVVSEFCRLATLFLKQEVNPRVFSSAANKLGVSPNQVEEAIQALAFLFLQSAKVCASQTEFKELALSIGFSSDATEAVLNTYIENQEVLREYHKRMGVQVPQYQNLEWRFDILVSSRSLHHIAEPLVTMQFSFNTGPTHEKDYADGSHALKARSSSNSSKNETLLLQTDANNLLHMTTVLEEALQEAHTHHSRRIHRHFK</sequence>
<name>A0AAN8X7C2_HALRR</name>
<organism evidence="2 3">
    <name type="scientific">Halocaridina rubra</name>
    <name type="common">Hawaiian red shrimp</name>
    <dbReference type="NCBI Taxonomy" id="373956"/>
    <lineage>
        <taxon>Eukaryota</taxon>
        <taxon>Metazoa</taxon>
        <taxon>Ecdysozoa</taxon>
        <taxon>Arthropoda</taxon>
        <taxon>Crustacea</taxon>
        <taxon>Multicrustacea</taxon>
        <taxon>Malacostraca</taxon>
        <taxon>Eumalacostraca</taxon>
        <taxon>Eucarida</taxon>
        <taxon>Decapoda</taxon>
        <taxon>Pleocyemata</taxon>
        <taxon>Caridea</taxon>
        <taxon>Atyoidea</taxon>
        <taxon>Atyidae</taxon>
        <taxon>Halocaridina</taxon>
    </lineage>
</organism>
<accession>A0AAN8X7C2</accession>
<evidence type="ECO:0000259" key="1">
    <source>
        <dbReference type="PROSITE" id="PS51269"/>
    </source>
</evidence>
<comment type="caution">
    <text evidence="2">The sequence shown here is derived from an EMBL/GenBank/DDBJ whole genome shotgun (WGS) entry which is preliminary data.</text>
</comment>
<feature type="domain" description="COMM" evidence="1">
    <location>
        <begin position="123"/>
        <end position="212"/>
    </location>
</feature>
<dbReference type="Pfam" id="PF21672">
    <property type="entry name" value="COMM_HN"/>
    <property type="match status" value="1"/>
</dbReference>
<protein>
    <recommendedName>
        <fullName evidence="1">COMM domain-containing protein</fullName>
    </recommendedName>
</protein>
<dbReference type="InterPro" id="IPR017920">
    <property type="entry name" value="COMM"/>
</dbReference>
<dbReference type="EMBL" id="JAXCGZ010013217">
    <property type="protein sequence ID" value="KAK7073354.1"/>
    <property type="molecule type" value="Genomic_DNA"/>
</dbReference>
<dbReference type="Pfam" id="PF07258">
    <property type="entry name" value="COMM_domain"/>
    <property type="match status" value="1"/>
</dbReference>
<dbReference type="AlphaFoldDB" id="A0AAN8X7C2"/>